<protein>
    <recommendedName>
        <fullName evidence="4">DUF5667 domain-containing protein</fullName>
    </recommendedName>
</protein>
<keyword evidence="3" id="KW-1185">Reference proteome</keyword>
<organism evidence="2 3">
    <name type="scientific">Roseimicrobium gellanilyticum</name>
    <dbReference type="NCBI Taxonomy" id="748857"/>
    <lineage>
        <taxon>Bacteria</taxon>
        <taxon>Pseudomonadati</taxon>
        <taxon>Verrucomicrobiota</taxon>
        <taxon>Verrucomicrobiia</taxon>
        <taxon>Verrucomicrobiales</taxon>
        <taxon>Verrucomicrobiaceae</taxon>
        <taxon>Roseimicrobium</taxon>
    </lineage>
</organism>
<dbReference type="AlphaFoldDB" id="A0A366H2N4"/>
<evidence type="ECO:0008006" key="4">
    <source>
        <dbReference type="Google" id="ProtNLM"/>
    </source>
</evidence>
<evidence type="ECO:0000256" key="1">
    <source>
        <dbReference type="SAM" id="SignalP"/>
    </source>
</evidence>
<feature type="signal peptide" evidence="1">
    <location>
        <begin position="1"/>
        <end position="25"/>
    </location>
</feature>
<proteinExistence type="predicted"/>
<evidence type="ECO:0000313" key="3">
    <source>
        <dbReference type="Proteomes" id="UP000253426"/>
    </source>
</evidence>
<dbReference type="Proteomes" id="UP000253426">
    <property type="component" value="Unassembled WGS sequence"/>
</dbReference>
<evidence type="ECO:0000313" key="2">
    <source>
        <dbReference type="EMBL" id="RBP35308.1"/>
    </source>
</evidence>
<dbReference type="OrthoDB" id="10020291at2"/>
<gene>
    <name evidence="2" type="ORF">DES53_1234</name>
</gene>
<accession>A0A366H2N4</accession>
<reference evidence="2 3" key="1">
    <citation type="submission" date="2018-06" db="EMBL/GenBank/DDBJ databases">
        <title>Genomic Encyclopedia of Type Strains, Phase IV (KMG-IV): sequencing the most valuable type-strain genomes for metagenomic binning, comparative biology and taxonomic classification.</title>
        <authorList>
            <person name="Goeker M."/>
        </authorList>
    </citation>
    <scope>NUCLEOTIDE SEQUENCE [LARGE SCALE GENOMIC DNA]</scope>
    <source>
        <strain evidence="2 3">DSM 25532</strain>
    </source>
</reference>
<feature type="chain" id="PRO_5016727100" description="DUF5667 domain-containing protein" evidence="1">
    <location>
        <begin position="26"/>
        <end position="270"/>
    </location>
</feature>
<keyword evidence="1" id="KW-0732">Signal</keyword>
<dbReference type="EMBL" id="QNRR01000023">
    <property type="protein sequence ID" value="RBP35308.1"/>
    <property type="molecule type" value="Genomic_DNA"/>
</dbReference>
<sequence length="270" mass="30507">MTIRHTLVRLACISSLTLAVGDVFSADQKTEPQTFAELHTEKGRTFVNAKVIAVEPDGLRLQHDTGVSKVAFWELPEAVRKNYPHDPEKAAEYARAAEAANRDAILAAEQERLRTEQAEMKRKAGVAPEVELDTDGPLTIEQVKARWLVSNAARSLNYGDRNYSSREADIASYRRDVQAGMYDREAEKTALRHNFEWYLKEGRTEQAALVQKRLASMEDEDLRREQIASMERLAKSVDRAAQGANSALMSELSSIRLELERLRLDRDSHP</sequence>
<comment type="caution">
    <text evidence="2">The sequence shown here is derived from an EMBL/GenBank/DDBJ whole genome shotgun (WGS) entry which is preliminary data.</text>
</comment>
<name>A0A366H2N4_9BACT</name>
<dbReference type="RefSeq" id="WP_113962388.1">
    <property type="nucleotide sequence ID" value="NZ_QNRR01000023.1"/>
</dbReference>